<dbReference type="PROSITE" id="PS00821">
    <property type="entry name" value="CYTO_HEME_LYASE_1"/>
    <property type="match status" value="1"/>
</dbReference>
<dbReference type="GO" id="GO:0005743">
    <property type="term" value="C:mitochondrial inner membrane"/>
    <property type="evidence" value="ECO:0007669"/>
    <property type="project" value="UniProtKB-SubCell"/>
</dbReference>
<dbReference type="GO" id="GO:0004408">
    <property type="term" value="F:holocytochrome-c synthase activity"/>
    <property type="evidence" value="ECO:0000318"/>
    <property type="project" value="GO_Central"/>
</dbReference>
<evidence type="ECO:0000313" key="13">
    <source>
        <dbReference type="EMBL" id="EDO45116.1"/>
    </source>
</evidence>
<evidence type="ECO:0000313" key="14">
    <source>
        <dbReference type="Proteomes" id="UP000001593"/>
    </source>
</evidence>
<sequence>MHQSNQTSGEWKSECPASGAMSAGRCPMREDGLDPTNMMPPANQQPSPGQPFPLSTDRVVSSIPKGGSNDKWVYPSPQMFWNAMVRKGWKWEKDDLNPKDMGHIIKIHNANNERAWQEILKWEALHAKECRNPKLISFKGRAQDFTIRARIRSLLGYELPFDRHDWIVDRCGRHVRYIIDYYDVGDEDAYKTGEFVELDVRPAPFDSFGSALDRMRVAMLRWSLYFSSGNETSDAQPSKSD</sequence>
<keyword evidence="3 11" id="KW-0349">Heme</keyword>
<dbReference type="EC" id="4.4.1.17" evidence="11"/>
<keyword evidence="9 11" id="KW-0456">Lyase</keyword>
<evidence type="ECO:0000256" key="2">
    <source>
        <dbReference type="ARBA" id="ARBA00007255"/>
    </source>
</evidence>
<evidence type="ECO:0000256" key="4">
    <source>
        <dbReference type="ARBA" id="ARBA00022723"/>
    </source>
</evidence>
<comment type="similarity">
    <text evidence="2 11">Belongs to the cytochrome c-type heme lyase family.</text>
</comment>
<evidence type="ECO:0000256" key="6">
    <source>
        <dbReference type="ARBA" id="ARBA00023004"/>
    </source>
</evidence>
<comment type="subcellular location">
    <subcellularLocation>
        <location evidence="1 11">Mitochondrion inner membrane</location>
    </subcellularLocation>
</comment>
<dbReference type="InterPro" id="IPR000511">
    <property type="entry name" value="Holocyt_c/c1_synthase"/>
</dbReference>
<evidence type="ECO:0000256" key="9">
    <source>
        <dbReference type="ARBA" id="ARBA00023239"/>
    </source>
</evidence>
<evidence type="ECO:0000256" key="12">
    <source>
        <dbReference type="SAM" id="MobiDB-lite"/>
    </source>
</evidence>
<comment type="function">
    <text evidence="11">Lyase that catalyzes the covalent linking of the heme group to the cytochrome C apoprotein to produce the mature functional cytochrome.</text>
</comment>
<accession>A7RTZ6</accession>
<organism evidence="13 14">
    <name type="scientific">Nematostella vectensis</name>
    <name type="common">Starlet sea anemone</name>
    <dbReference type="NCBI Taxonomy" id="45351"/>
    <lineage>
        <taxon>Eukaryota</taxon>
        <taxon>Metazoa</taxon>
        <taxon>Cnidaria</taxon>
        <taxon>Anthozoa</taxon>
        <taxon>Hexacorallia</taxon>
        <taxon>Actiniaria</taxon>
        <taxon>Edwardsiidae</taxon>
        <taxon>Nematostella</taxon>
    </lineage>
</organism>
<evidence type="ECO:0000256" key="5">
    <source>
        <dbReference type="ARBA" id="ARBA00022792"/>
    </source>
</evidence>
<proteinExistence type="inferred from homology"/>
<feature type="region of interest" description="Disordered" evidence="12">
    <location>
        <begin position="1"/>
        <end position="52"/>
    </location>
</feature>
<dbReference type="GO" id="GO:0046872">
    <property type="term" value="F:metal ion binding"/>
    <property type="evidence" value="ECO:0007669"/>
    <property type="project" value="UniProtKB-KW"/>
</dbReference>
<evidence type="ECO:0000256" key="3">
    <source>
        <dbReference type="ARBA" id="ARBA00022617"/>
    </source>
</evidence>
<dbReference type="Pfam" id="PF01265">
    <property type="entry name" value="Cyto_heme_lyase"/>
    <property type="match status" value="1"/>
</dbReference>
<feature type="compositionally biased region" description="Polar residues" evidence="12">
    <location>
        <begin position="1"/>
        <end position="10"/>
    </location>
</feature>
<keyword evidence="4 11" id="KW-0479">Metal-binding</keyword>
<evidence type="ECO:0000256" key="1">
    <source>
        <dbReference type="ARBA" id="ARBA00004273"/>
    </source>
</evidence>
<evidence type="ECO:0000256" key="7">
    <source>
        <dbReference type="ARBA" id="ARBA00023128"/>
    </source>
</evidence>
<keyword evidence="7 11" id="KW-0496">Mitochondrion</keyword>
<dbReference type="PhylomeDB" id="A7RTZ6"/>
<dbReference type="OMA" id="KARFWLF"/>
<dbReference type="PANTHER" id="PTHR12743">
    <property type="entry name" value="CYTOCHROME C1 HEME LYASE"/>
    <property type="match status" value="1"/>
</dbReference>
<dbReference type="Proteomes" id="UP000001593">
    <property type="component" value="Unassembled WGS sequence"/>
</dbReference>
<dbReference type="PROSITE" id="PS00822">
    <property type="entry name" value="CYTO_HEME_LYASE_2"/>
    <property type="match status" value="1"/>
</dbReference>
<evidence type="ECO:0000256" key="8">
    <source>
        <dbReference type="ARBA" id="ARBA00023136"/>
    </source>
</evidence>
<dbReference type="PANTHER" id="PTHR12743:SF0">
    <property type="entry name" value="HOLOCYTOCHROME C-TYPE SYNTHASE"/>
    <property type="match status" value="1"/>
</dbReference>
<dbReference type="eggNOG" id="KOG3996">
    <property type="taxonomic scope" value="Eukaryota"/>
</dbReference>
<dbReference type="KEGG" id="nve:5517208"/>
<dbReference type="EMBL" id="DS469538">
    <property type="protein sequence ID" value="EDO45116.1"/>
    <property type="molecule type" value="Genomic_DNA"/>
</dbReference>
<gene>
    <name evidence="13" type="ORF">NEMVEDRAFT_v1g228742</name>
</gene>
<dbReference type="FunCoup" id="A7RTZ6">
    <property type="interactions" value="275"/>
</dbReference>
<dbReference type="STRING" id="45351.A7RTZ6"/>
<comment type="catalytic activity">
    <reaction evidence="10">
        <text>holo-[cytochrome c] = apo-[cytochrome c] + heme b</text>
        <dbReference type="Rhea" id="RHEA:22648"/>
        <dbReference type="Rhea" id="RHEA-COMP:10725"/>
        <dbReference type="Rhea" id="RHEA-COMP:10726"/>
        <dbReference type="ChEBI" id="CHEBI:29950"/>
        <dbReference type="ChEBI" id="CHEBI:60344"/>
        <dbReference type="ChEBI" id="CHEBI:83739"/>
        <dbReference type="EC" id="4.4.1.17"/>
    </reaction>
    <physiologicalReaction direction="right-to-left" evidence="10">
        <dbReference type="Rhea" id="RHEA:22650"/>
    </physiologicalReaction>
</comment>
<name>A7RTZ6_NEMVE</name>
<dbReference type="AlphaFoldDB" id="A7RTZ6"/>
<keyword evidence="6 11" id="KW-0408">Iron</keyword>
<dbReference type="HOGENOM" id="CLU_048602_2_0_1"/>
<protein>
    <recommendedName>
        <fullName evidence="11">Holocytochrome c-type synthase</fullName>
        <ecNumber evidence="11">4.4.1.17</ecNumber>
    </recommendedName>
</protein>
<keyword evidence="14" id="KW-1185">Reference proteome</keyword>
<evidence type="ECO:0000256" key="10">
    <source>
        <dbReference type="ARBA" id="ARBA00023944"/>
    </source>
</evidence>
<keyword evidence="5 11" id="KW-0999">Mitochondrion inner membrane</keyword>
<dbReference type="GO" id="GO:0005739">
    <property type="term" value="C:mitochondrion"/>
    <property type="evidence" value="ECO:0000318"/>
    <property type="project" value="GO_Central"/>
</dbReference>
<keyword evidence="8 11" id="KW-0472">Membrane</keyword>
<evidence type="ECO:0000256" key="11">
    <source>
        <dbReference type="RuleBase" id="RU363130"/>
    </source>
</evidence>
<reference evidence="13 14" key="1">
    <citation type="journal article" date="2007" name="Science">
        <title>Sea anemone genome reveals ancestral eumetazoan gene repertoire and genomic organization.</title>
        <authorList>
            <person name="Putnam N.H."/>
            <person name="Srivastava M."/>
            <person name="Hellsten U."/>
            <person name="Dirks B."/>
            <person name="Chapman J."/>
            <person name="Salamov A."/>
            <person name="Terry A."/>
            <person name="Shapiro H."/>
            <person name="Lindquist E."/>
            <person name="Kapitonov V.V."/>
            <person name="Jurka J."/>
            <person name="Genikhovich G."/>
            <person name="Grigoriev I.V."/>
            <person name="Lucas S.M."/>
            <person name="Steele R.E."/>
            <person name="Finnerty J.R."/>
            <person name="Technau U."/>
            <person name="Martindale M.Q."/>
            <person name="Rokhsar D.S."/>
        </authorList>
    </citation>
    <scope>NUCLEOTIDE SEQUENCE [LARGE SCALE GENOMIC DNA]</scope>
    <source>
        <strain evidence="14">CH2 X CH6</strain>
    </source>
</reference>
<dbReference type="InParanoid" id="A7RTZ6"/>